<dbReference type="OMA" id="HIAYMEM"/>
<dbReference type="AlphaFoldDB" id="A0A9Q8PIU3"/>
<dbReference type="Proteomes" id="UP000756132">
    <property type="component" value="Chromosome 11"/>
</dbReference>
<dbReference type="RefSeq" id="XP_047767727.1">
    <property type="nucleotide sequence ID" value="XM_047912451.1"/>
</dbReference>
<dbReference type="OrthoDB" id="1470350at2759"/>
<dbReference type="PRINTS" id="PR00463">
    <property type="entry name" value="EP450I"/>
</dbReference>
<keyword evidence="2" id="KW-0560">Oxidoreductase</keyword>
<dbReference type="InterPro" id="IPR036396">
    <property type="entry name" value="Cyt_P450_sf"/>
</dbReference>
<dbReference type="GO" id="GO:0016705">
    <property type="term" value="F:oxidoreductase activity, acting on paired donors, with incorporation or reduction of molecular oxygen"/>
    <property type="evidence" value="ECO:0007669"/>
    <property type="project" value="InterPro"/>
</dbReference>
<evidence type="ECO:0000256" key="1">
    <source>
        <dbReference type="ARBA" id="ARBA00010617"/>
    </source>
</evidence>
<dbReference type="GO" id="GO:0005506">
    <property type="term" value="F:iron ion binding"/>
    <property type="evidence" value="ECO:0007669"/>
    <property type="project" value="InterPro"/>
</dbReference>
<dbReference type="KEGG" id="ffu:CLAFUR5_13303"/>
<proteinExistence type="inferred from homology"/>
<dbReference type="InterPro" id="IPR050121">
    <property type="entry name" value="Cytochrome_P450_monoxygenase"/>
</dbReference>
<keyword evidence="4" id="KW-0503">Monooxygenase</keyword>
<evidence type="ECO:0000313" key="4">
    <source>
        <dbReference type="EMBL" id="UJO23361.1"/>
    </source>
</evidence>
<dbReference type="GeneID" id="71993181"/>
<accession>A0A9Q8PIU3</accession>
<reference evidence="4" key="1">
    <citation type="submission" date="2021-12" db="EMBL/GenBank/DDBJ databases">
        <authorList>
            <person name="Zaccaron A."/>
            <person name="Stergiopoulos I."/>
        </authorList>
    </citation>
    <scope>NUCLEOTIDE SEQUENCE</scope>
    <source>
        <strain evidence="4">Race5_Kim</strain>
    </source>
</reference>
<keyword evidence="5" id="KW-1185">Reference proteome</keyword>
<keyword evidence="3" id="KW-0408">Iron</keyword>
<dbReference type="SUPFAM" id="SSF48264">
    <property type="entry name" value="Cytochrome P450"/>
    <property type="match status" value="1"/>
</dbReference>
<dbReference type="CDD" id="cd11059">
    <property type="entry name" value="CYP_fungal"/>
    <property type="match status" value="1"/>
</dbReference>
<evidence type="ECO:0000256" key="3">
    <source>
        <dbReference type="PIRSR" id="PIRSR602401-1"/>
    </source>
</evidence>
<dbReference type="InterPro" id="IPR002401">
    <property type="entry name" value="Cyt_P450_E_grp-I"/>
</dbReference>
<protein>
    <submittedName>
        <fullName evidence="4">Cytochrome P450 monooxygenase</fullName>
    </submittedName>
</protein>
<comment type="cofactor">
    <cofactor evidence="3">
        <name>heme</name>
        <dbReference type="ChEBI" id="CHEBI:30413"/>
    </cofactor>
</comment>
<evidence type="ECO:0000313" key="5">
    <source>
        <dbReference type="Proteomes" id="UP000756132"/>
    </source>
</evidence>
<gene>
    <name evidence="4" type="ORF">CLAFUR5_13303</name>
</gene>
<dbReference type="EMBL" id="CP090173">
    <property type="protein sequence ID" value="UJO23361.1"/>
    <property type="molecule type" value="Genomic_DNA"/>
</dbReference>
<dbReference type="PANTHER" id="PTHR24305:SF96">
    <property type="entry name" value="CYTOCHROME P450 MONOOXYGENASE STCB-RELATED"/>
    <property type="match status" value="1"/>
</dbReference>
<comment type="similarity">
    <text evidence="1">Belongs to the cytochrome P450 family.</text>
</comment>
<dbReference type="PANTHER" id="PTHR24305">
    <property type="entry name" value="CYTOCHROME P450"/>
    <property type="match status" value="1"/>
</dbReference>
<reference evidence="4" key="2">
    <citation type="journal article" date="2022" name="Microb. Genom.">
        <title>A chromosome-scale genome assembly of the tomato pathogen Cladosporium fulvum reveals a compartmentalized genome architecture and the presence of a dispensable chromosome.</title>
        <authorList>
            <person name="Zaccaron A.Z."/>
            <person name="Chen L.H."/>
            <person name="Samaras A."/>
            <person name="Stergiopoulos I."/>
        </authorList>
    </citation>
    <scope>NUCLEOTIDE SEQUENCE</scope>
    <source>
        <strain evidence="4">Race5_Kim</strain>
    </source>
</reference>
<name>A0A9Q8PIU3_PASFU</name>
<dbReference type="GO" id="GO:0020037">
    <property type="term" value="F:heme binding"/>
    <property type="evidence" value="ECO:0007669"/>
    <property type="project" value="InterPro"/>
</dbReference>
<keyword evidence="3" id="KW-0479">Metal-binding</keyword>
<feature type="binding site" description="axial binding residue" evidence="3">
    <location>
        <position position="451"/>
    </location>
    <ligand>
        <name>heme</name>
        <dbReference type="ChEBI" id="CHEBI:30413"/>
    </ligand>
    <ligandPart>
        <name>Fe</name>
        <dbReference type="ChEBI" id="CHEBI:18248"/>
    </ligandPart>
</feature>
<keyword evidence="3" id="KW-0349">Heme</keyword>
<dbReference type="Pfam" id="PF00067">
    <property type="entry name" value="p450"/>
    <property type="match status" value="1"/>
</dbReference>
<sequence length="506" mass="56515">MAPQPTTSPLAVFMKQDGDDAQLDYKRIALAAVALYLGYQIFQTLLLAFTSPLRNVPGPFWSRFTRLPLKKAIIGGRRIFFIHDLHQQYGDIVRIAPDEVSVSDMDGFKKIHAVSATFNKADWYEKLTIFPRHSVFTMMTKETHAARRKLFARGFSKSYLREHYEPIVAEKARLAVKGIKERAVKGNADLMQWWTFLATDTVGRLGFGESFGMLEKGEKTDYIRTLELALVGNGIGAELPLVRAIGRLIPSKGAKQAFDATDIILDYGQKAVDNAKAQASETNLMANVLSEAEKDVSSLDDLDVRVEATSLIFAGSGTTANTLSYFIWSVLKRPELQRKLEEEVATLPENFKDTDMESLPWLNATMQETLRVYAAVPGTLPRLVPKGGVTIAGHFIPEGMTVGTQAYTIHRKEDIWPDAKSFNPARWFKESDMPAAAKTAFCAFGAGAYTCLGIHIAYMEMRYAVASFFRECRGVRLAESCTDESMEEENYFVITPKGKRCEVTMT</sequence>
<dbReference type="GO" id="GO:0004497">
    <property type="term" value="F:monooxygenase activity"/>
    <property type="evidence" value="ECO:0007669"/>
    <property type="project" value="UniProtKB-KW"/>
</dbReference>
<organism evidence="4 5">
    <name type="scientific">Passalora fulva</name>
    <name type="common">Tomato leaf mold</name>
    <name type="synonym">Cladosporium fulvum</name>
    <dbReference type="NCBI Taxonomy" id="5499"/>
    <lineage>
        <taxon>Eukaryota</taxon>
        <taxon>Fungi</taxon>
        <taxon>Dikarya</taxon>
        <taxon>Ascomycota</taxon>
        <taxon>Pezizomycotina</taxon>
        <taxon>Dothideomycetes</taxon>
        <taxon>Dothideomycetidae</taxon>
        <taxon>Mycosphaerellales</taxon>
        <taxon>Mycosphaerellaceae</taxon>
        <taxon>Fulvia</taxon>
    </lineage>
</organism>
<dbReference type="InterPro" id="IPR001128">
    <property type="entry name" value="Cyt_P450"/>
</dbReference>
<evidence type="ECO:0000256" key="2">
    <source>
        <dbReference type="ARBA" id="ARBA00023002"/>
    </source>
</evidence>
<dbReference type="PRINTS" id="PR00385">
    <property type="entry name" value="P450"/>
</dbReference>
<dbReference type="Gene3D" id="1.10.630.10">
    <property type="entry name" value="Cytochrome P450"/>
    <property type="match status" value="1"/>
</dbReference>